<proteinExistence type="predicted"/>
<gene>
    <name evidence="1" type="primary">Acey_s0324.g2531</name>
    <name evidence="1" type="synonym">Acey-phf-15</name>
    <name evidence="1" type="ORF">Y032_0324g2531</name>
</gene>
<organism evidence="1 2">
    <name type="scientific">Ancylostoma ceylanicum</name>
    <dbReference type="NCBI Taxonomy" id="53326"/>
    <lineage>
        <taxon>Eukaryota</taxon>
        <taxon>Metazoa</taxon>
        <taxon>Ecdysozoa</taxon>
        <taxon>Nematoda</taxon>
        <taxon>Chromadorea</taxon>
        <taxon>Rhabditida</taxon>
        <taxon>Rhabditina</taxon>
        <taxon>Rhabditomorpha</taxon>
        <taxon>Strongyloidea</taxon>
        <taxon>Ancylostomatidae</taxon>
        <taxon>Ancylostomatinae</taxon>
        <taxon>Ancylostoma</taxon>
    </lineage>
</organism>
<protein>
    <submittedName>
        <fullName evidence="1">Uncharacterized protein</fullName>
    </submittedName>
</protein>
<accession>A0A016S088</accession>
<comment type="caution">
    <text evidence="1">The sequence shown here is derived from an EMBL/GenBank/DDBJ whole genome shotgun (WGS) entry which is preliminary data.</text>
</comment>
<evidence type="ECO:0000313" key="2">
    <source>
        <dbReference type="Proteomes" id="UP000024635"/>
    </source>
</evidence>
<dbReference type="Proteomes" id="UP000024635">
    <property type="component" value="Unassembled WGS sequence"/>
</dbReference>
<dbReference type="AlphaFoldDB" id="A0A016S088"/>
<dbReference type="EMBL" id="JARK01001660">
    <property type="protein sequence ID" value="EYB84018.1"/>
    <property type="molecule type" value="Genomic_DNA"/>
</dbReference>
<name>A0A016S088_9BILA</name>
<sequence>MYSELQIYAGKSWVRGVVFLRVSVLQAPLPPCSIYTMREPRRSPSSCLLTFGADSMCDGKGGGEKKRKRTEIKLPCCAAYLSGIFCSVLLTEPSVSYRSRFFFSFSEDIVQSHIKRRSDVGLQACTRTIYAH</sequence>
<reference evidence="2" key="1">
    <citation type="journal article" date="2015" name="Nat. Genet.">
        <title>The genome and transcriptome of the zoonotic hookworm Ancylostoma ceylanicum identify infection-specific gene families.</title>
        <authorList>
            <person name="Schwarz E.M."/>
            <person name="Hu Y."/>
            <person name="Antoshechkin I."/>
            <person name="Miller M.M."/>
            <person name="Sternberg P.W."/>
            <person name="Aroian R.V."/>
        </authorList>
    </citation>
    <scope>NUCLEOTIDE SEQUENCE</scope>
    <source>
        <strain evidence="2">HY135</strain>
    </source>
</reference>
<keyword evidence="2" id="KW-1185">Reference proteome</keyword>
<evidence type="ECO:0000313" key="1">
    <source>
        <dbReference type="EMBL" id="EYB84018.1"/>
    </source>
</evidence>
<dbReference type="OrthoDB" id="20839at2759"/>